<dbReference type="OrthoDB" id="155521at2"/>
<evidence type="ECO:0000313" key="4">
    <source>
        <dbReference type="Proteomes" id="UP000199513"/>
    </source>
</evidence>
<keyword evidence="4" id="KW-1185">Reference proteome</keyword>
<evidence type="ECO:0000256" key="1">
    <source>
        <dbReference type="SAM" id="SignalP"/>
    </source>
</evidence>
<dbReference type="STRING" id="1003.SAMN04488541_100760"/>
<name>A0A1I2DKS7_9BACT</name>
<dbReference type="EMBL" id="FONY01000007">
    <property type="protein sequence ID" value="SFE81106.1"/>
    <property type="molecule type" value="Genomic_DNA"/>
</dbReference>
<dbReference type="InterPro" id="IPR019545">
    <property type="entry name" value="DM13_domain"/>
</dbReference>
<accession>A0A1I2DKS7</accession>
<evidence type="ECO:0000313" key="3">
    <source>
        <dbReference type="EMBL" id="SFE81106.1"/>
    </source>
</evidence>
<feature type="chain" id="PRO_5011795920" evidence="1">
    <location>
        <begin position="21"/>
        <end position="137"/>
    </location>
</feature>
<organism evidence="3 4">
    <name type="scientific">Thermoflexibacter ruber</name>
    <dbReference type="NCBI Taxonomy" id="1003"/>
    <lineage>
        <taxon>Bacteria</taxon>
        <taxon>Pseudomonadati</taxon>
        <taxon>Bacteroidota</taxon>
        <taxon>Cytophagia</taxon>
        <taxon>Cytophagales</taxon>
        <taxon>Thermoflexibacteraceae</taxon>
        <taxon>Thermoflexibacter</taxon>
    </lineage>
</organism>
<feature type="signal peptide" evidence="1">
    <location>
        <begin position="1"/>
        <end position="20"/>
    </location>
</feature>
<evidence type="ECO:0000259" key="2">
    <source>
        <dbReference type="PROSITE" id="PS51549"/>
    </source>
</evidence>
<gene>
    <name evidence="3" type="ORF">SAMN04488541_100760</name>
</gene>
<feature type="domain" description="DM13" evidence="2">
    <location>
        <begin position="36"/>
        <end position="136"/>
    </location>
</feature>
<dbReference type="Pfam" id="PF10517">
    <property type="entry name" value="DM13"/>
    <property type="match status" value="1"/>
</dbReference>
<dbReference type="RefSeq" id="WP_091541423.1">
    <property type="nucleotide sequence ID" value="NZ_FONY01000007.1"/>
</dbReference>
<dbReference type="AlphaFoldDB" id="A0A1I2DKS7"/>
<dbReference type="Proteomes" id="UP000199513">
    <property type="component" value="Unassembled WGS sequence"/>
</dbReference>
<sequence>MKKLRIIFLLLILLLNACKTKETLLDEMLDKSNATIVFKGSFQNAVHPTSGIAKVIRQENKRLLVFENFRTDPGPDLRVYLATSTSPTDFVEIGTLKASSGNFSYELDSNINIEQRNHVLIWCKRFSVLFGNAKLEK</sequence>
<reference evidence="3 4" key="1">
    <citation type="submission" date="2016-10" db="EMBL/GenBank/DDBJ databases">
        <authorList>
            <person name="de Groot N.N."/>
        </authorList>
    </citation>
    <scope>NUCLEOTIDE SEQUENCE [LARGE SCALE GENOMIC DNA]</scope>
    <source>
        <strain>GEY</strain>
        <strain evidence="4">DSM 9560</strain>
    </source>
</reference>
<protein>
    <submittedName>
        <fullName evidence="3">Electron transfer DM13</fullName>
    </submittedName>
</protein>
<keyword evidence="1" id="KW-0732">Signal</keyword>
<dbReference type="PROSITE" id="PS51549">
    <property type="entry name" value="DM13"/>
    <property type="match status" value="1"/>
</dbReference>
<proteinExistence type="predicted"/>